<name>A0A1W2TKA6_ROSNE</name>
<dbReference type="Pfam" id="PF00931">
    <property type="entry name" value="NB-ARC"/>
    <property type="match status" value="1"/>
</dbReference>
<dbReference type="Gene3D" id="3.40.50.1820">
    <property type="entry name" value="alpha/beta hydrolase"/>
    <property type="match status" value="1"/>
</dbReference>
<dbReference type="SUPFAM" id="SSF53474">
    <property type="entry name" value="alpha/beta-Hydrolases"/>
    <property type="match status" value="1"/>
</dbReference>
<sequence>MGDRISTWSSTSDSGFWWPQDIQTRANARVLMYGYSASAPTAEYLAQRTLHHHAEHLLALLADVRAKNPRRPLIFVAHSLGGILVKSALIFAKHAGDDSSSSTIAHCTVGIVFLGTPPKVHQHLSSSVGSALGRIASTGRLNRSILRSLERESKDLQVALEPFEAMKNDIDIVSFFESRDTVSIDKVVPTSGLPELQLFLDCNHVELAKFRGPDDDCYLLVYSAIRRLSASAASRVEKSWRKATKNDSASPRLLPSPRRDVWINKAVTAFTLPFPQNPMFVGRKEPLKWVADCLLANCPLDCPENCHKINLYGPAGVGKTQIALEFAYRFHHRFSSILWIPAQSRATAEQAFVEMTHSLDIFTANHTDARVVRGSIDSSLEWLSKSDNGDWLLIFDDVDISAVPEALEMIPSTACTHGNVIITSRDPLNLPLAKQPYMVDYLRLDESAELLQSHLGPSDADNTELEILASTLGGLPLALSTAAKYMRRSGMSPKTFLKSCKLEEPKGRPQLSHMRAFDAVFAESLDGVSPPAKLLLSMCSMVSSRLIPLWVFEECSGPFSPPRALRECLSTLRYRALIRQQPTQPYIVVDRMLRDYGRRYFPREVQVRAGRELCETASYVAETLANTGAKCLTHVSSSSEGFEKELVEVIVDVLPILSSYPEEASGWAVNLEELGKVCQVHGRLSEAIRFYQLHLDMNKGPAKTSMRVKLRLTLIRPHETDAPEADTTPEHVTRETHLRVFSDAVKAGDDQDSLQKIIELSCKQGDPEQHLEVLRMVIEAQEARLGPVHPLTIASIDEIVRRLIDQGLLDEAESWLGRILLSCRRELNTDNNLPSISCTVERLASVCTSLGKLEKAEAMCKGAINEYGTRLGHEHASTQRCSSQLAYIYHLQGRYAEAEPLFINAINTLTRTAGPNHPDVLGTKQRYAINLARAGRLLESIELLADVLSRIEAHPDVYAISRRREVAIDFISGSKASPKIANYDKWREMSRQLRREYDIED</sequence>
<dbReference type="PANTHER" id="PTHR46082:SF6">
    <property type="entry name" value="AAA+ ATPASE DOMAIN-CONTAINING PROTEIN-RELATED"/>
    <property type="match status" value="1"/>
</dbReference>
<feature type="domain" description="NB-ARC" evidence="1">
    <location>
        <begin position="306"/>
        <end position="456"/>
    </location>
</feature>
<proteinExistence type="predicted"/>
<dbReference type="PANTHER" id="PTHR46082">
    <property type="entry name" value="ATP/GTP-BINDING PROTEIN-RELATED"/>
    <property type="match status" value="1"/>
</dbReference>
<accession>A0A1W2TKA6</accession>
<dbReference type="STRING" id="77044.A0A1W2TKA6"/>
<gene>
    <name evidence="2" type="ORF">SAMD00023353_3300050</name>
</gene>
<dbReference type="Gene3D" id="1.25.40.10">
    <property type="entry name" value="Tetratricopeptide repeat domain"/>
    <property type="match status" value="1"/>
</dbReference>
<dbReference type="Pfam" id="PF13424">
    <property type="entry name" value="TPR_12"/>
    <property type="match status" value="1"/>
</dbReference>
<dbReference type="InterPro" id="IPR053137">
    <property type="entry name" value="NLR-like"/>
</dbReference>
<dbReference type="PRINTS" id="PR00364">
    <property type="entry name" value="DISEASERSIST"/>
</dbReference>
<dbReference type="EMBL" id="DF977478">
    <property type="protein sequence ID" value="GAP88695.2"/>
    <property type="molecule type" value="Genomic_DNA"/>
</dbReference>
<reference evidence="2" key="1">
    <citation type="submission" date="2016-03" db="EMBL/GenBank/DDBJ databases">
        <title>Draft genome sequence of Rosellinia necatrix.</title>
        <authorList>
            <person name="Kanematsu S."/>
        </authorList>
    </citation>
    <scope>NUCLEOTIDE SEQUENCE [LARGE SCALE GENOMIC DNA]</scope>
    <source>
        <strain evidence="2">W97</strain>
    </source>
</reference>
<dbReference type="SUPFAM" id="SSF52540">
    <property type="entry name" value="P-loop containing nucleoside triphosphate hydrolases"/>
    <property type="match status" value="1"/>
</dbReference>
<dbReference type="Proteomes" id="UP000054516">
    <property type="component" value="Unassembled WGS sequence"/>
</dbReference>
<keyword evidence="3" id="KW-1185">Reference proteome</keyword>
<dbReference type="GO" id="GO:0043531">
    <property type="term" value="F:ADP binding"/>
    <property type="evidence" value="ECO:0007669"/>
    <property type="project" value="InterPro"/>
</dbReference>
<dbReference type="SUPFAM" id="SSF48452">
    <property type="entry name" value="TPR-like"/>
    <property type="match status" value="1"/>
</dbReference>
<dbReference type="OrthoDB" id="626167at2759"/>
<dbReference type="OMA" id="ANWIREY"/>
<evidence type="ECO:0000313" key="3">
    <source>
        <dbReference type="Proteomes" id="UP000054516"/>
    </source>
</evidence>
<dbReference type="InterPro" id="IPR011990">
    <property type="entry name" value="TPR-like_helical_dom_sf"/>
</dbReference>
<evidence type="ECO:0000313" key="2">
    <source>
        <dbReference type="EMBL" id="GAP88695.2"/>
    </source>
</evidence>
<organism evidence="2">
    <name type="scientific">Rosellinia necatrix</name>
    <name type="common">White root-rot fungus</name>
    <dbReference type="NCBI Taxonomy" id="77044"/>
    <lineage>
        <taxon>Eukaryota</taxon>
        <taxon>Fungi</taxon>
        <taxon>Dikarya</taxon>
        <taxon>Ascomycota</taxon>
        <taxon>Pezizomycotina</taxon>
        <taxon>Sordariomycetes</taxon>
        <taxon>Xylariomycetidae</taxon>
        <taxon>Xylariales</taxon>
        <taxon>Xylariaceae</taxon>
        <taxon>Rosellinia</taxon>
    </lineage>
</organism>
<dbReference type="InterPro" id="IPR029058">
    <property type="entry name" value="AB_hydrolase_fold"/>
</dbReference>
<dbReference type="InterPro" id="IPR002182">
    <property type="entry name" value="NB-ARC"/>
</dbReference>
<dbReference type="Gene3D" id="3.40.50.300">
    <property type="entry name" value="P-loop containing nucleotide triphosphate hydrolases"/>
    <property type="match status" value="1"/>
</dbReference>
<protein>
    <recommendedName>
        <fullName evidence="1">NB-ARC domain-containing protein</fullName>
    </recommendedName>
</protein>
<dbReference type="AlphaFoldDB" id="A0A1W2TKA6"/>
<dbReference type="InterPro" id="IPR027417">
    <property type="entry name" value="P-loop_NTPase"/>
</dbReference>
<evidence type="ECO:0000259" key="1">
    <source>
        <dbReference type="Pfam" id="PF00931"/>
    </source>
</evidence>